<comment type="caution">
    <text evidence="1">The sequence shown here is derived from an EMBL/GenBank/DDBJ whole genome shotgun (WGS) entry which is preliminary data.</text>
</comment>
<protein>
    <submittedName>
        <fullName evidence="1">Uncharacterized protein</fullName>
    </submittedName>
</protein>
<reference evidence="1 2" key="1">
    <citation type="submission" date="2020-08" db="EMBL/GenBank/DDBJ databases">
        <title>Genome public.</title>
        <authorList>
            <person name="Liu C."/>
            <person name="Sun Q."/>
        </authorList>
    </citation>
    <scope>NUCLEOTIDE SEQUENCE [LARGE SCALE GENOMIC DNA]</scope>
    <source>
        <strain evidence="1 2">BX3</strain>
    </source>
</reference>
<accession>A0ABR7MWI6</accession>
<sequence>MEQREIILRQKLGKHGYKLKGANERFFVKCTYTDKVASPLDDKKQPVYMTLDEVEKWLNDRINEEKQKEQLWKDKLNKYKSILKYPQYAEWCKDVVFDILKEYKAVINENIDFIKAEVFNSESELYAFVGYNVENILDELQIHKYDMSMSERIRIAFSETYYKKYEELNADVLEKEVDDGEYILQDLVGDGELTENDLLEIAFNDIGVDGLKKYILE</sequence>
<dbReference type="RefSeq" id="WP_249305610.1">
    <property type="nucleotide sequence ID" value="NZ_JACRSW010000035.1"/>
</dbReference>
<evidence type="ECO:0000313" key="2">
    <source>
        <dbReference type="Proteomes" id="UP000637513"/>
    </source>
</evidence>
<proteinExistence type="predicted"/>
<gene>
    <name evidence="1" type="ORF">H8700_10645</name>
</gene>
<organism evidence="1 2">
    <name type="scientific">Jutongia hominis</name>
    <dbReference type="NCBI Taxonomy" id="2763664"/>
    <lineage>
        <taxon>Bacteria</taxon>
        <taxon>Bacillati</taxon>
        <taxon>Bacillota</taxon>
        <taxon>Clostridia</taxon>
        <taxon>Lachnospirales</taxon>
        <taxon>Lachnospiraceae</taxon>
        <taxon>Jutongia</taxon>
    </lineage>
</organism>
<name>A0ABR7MWI6_9FIRM</name>
<keyword evidence="2" id="KW-1185">Reference proteome</keyword>
<evidence type="ECO:0000313" key="1">
    <source>
        <dbReference type="EMBL" id="MBC8558160.1"/>
    </source>
</evidence>
<dbReference type="Proteomes" id="UP000637513">
    <property type="component" value="Unassembled WGS sequence"/>
</dbReference>
<dbReference type="EMBL" id="JACRSW010000035">
    <property type="protein sequence ID" value="MBC8558160.1"/>
    <property type="molecule type" value="Genomic_DNA"/>
</dbReference>